<evidence type="ECO:0000256" key="4">
    <source>
        <dbReference type="ARBA" id="ARBA00022801"/>
    </source>
</evidence>
<comment type="similarity">
    <text evidence="1">Belongs to the peptidase C10 family.</text>
</comment>
<dbReference type="Proteomes" id="UP000197007">
    <property type="component" value="Chromosome"/>
</dbReference>
<dbReference type="Pfam" id="PF01640">
    <property type="entry name" value="Peptidase_C10"/>
    <property type="match status" value="1"/>
</dbReference>
<reference evidence="8" key="1">
    <citation type="submission" date="2017-06" db="EMBL/GenBank/DDBJ databases">
        <title>Complete genome sequence of Capnocytophaga sp. KCOM 1579 (=ChDC OS43) isolated from a human refractory periapical abscess lesion.</title>
        <authorList>
            <person name="Kook J.-K."/>
            <person name="Park S.-N."/>
            <person name="Lim Y.K."/>
            <person name="Roh H."/>
        </authorList>
    </citation>
    <scope>NUCLEOTIDE SEQUENCE [LARGE SCALE GENOMIC DNA]</scope>
    <source>
        <strain evidence="8">ChDC OS43</strain>
    </source>
</reference>
<accession>A0A1Z4BKS5</accession>
<keyword evidence="8" id="KW-1185">Reference proteome</keyword>
<evidence type="ECO:0000259" key="6">
    <source>
        <dbReference type="Pfam" id="PF13734"/>
    </source>
</evidence>
<protein>
    <submittedName>
        <fullName evidence="7">Pyrogenic exotoxin B</fullName>
    </submittedName>
</protein>
<keyword evidence="3" id="KW-0732">Signal</keyword>
<keyword evidence="4" id="KW-0378">Hydrolase</keyword>
<dbReference type="AlphaFoldDB" id="A0A1Z4BKS5"/>
<evidence type="ECO:0000256" key="2">
    <source>
        <dbReference type="ARBA" id="ARBA00022670"/>
    </source>
</evidence>
<keyword evidence="5" id="KW-0788">Thiol protease</keyword>
<keyword evidence="2" id="KW-0645">Protease</keyword>
<sequence>MKKHLFIFTIAGLFFSCQREEADAPFATDTDISVLPSTETKASNDGLLGWVALTGQTHISTEEAQETALATAMQMREVEGIVTKAPLKIGSIEVVKGNTRKPYVPTKGNAKPEQADVYIVNFANNQGYVVTSADRRVPSVLAYNSYGHLGDTISNPGQAILFSYMQAYIEEQREAFEANKEKLVTKAEEAIFKQLSKEQQAELIAEGYFDENGKKIKSKGKRPRRICYFDSIEDPGDGQERRIVYGEWETKEVKAPLIKTLWGQNGSYNDALPLYCESRTDEPPVGCTAVAIGQLLAYHKKPDSIVGRKMHWDDMTKVDARDMFSSIYSYDVWDNPIAKGDIQHLLAHLGDRNLLYMDYGCKESGSSREFGTLHSLGYTEIKKEKYNDVQVISELKNNRPLLIDGCAIETDHKIDLLITKIEWQTYDKCHAWLLDGYVRRERIITTQIDCNYGEDSVREQYTENLELVHNNFGWGDSYNKTKYGVLGLDGSYAQGTGWYHIGIFNAKGSKENSNSYKSSGELFNYRFQLGLISNIK</sequence>
<organism evidence="7 8">
    <name type="scientific">Capnocytophaga endodontalis</name>
    <dbReference type="NCBI Taxonomy" id="2708117"/>
    <lineage>
        <taxon>Bacteria</taxon>
        <taxon>Pseudomonadati</taxon>
        <taxon>Bacteroidota</taxon>
        <taxon>Flavobacteriia</taxon>
        <taxon>Flavobacteriales</taxon>
        <taxon>Flavobacteriaceae</taxon>
        <taxon>Capnocytophaga</taxon>
    </lineage>
</organism>
<gene>
    <name evidence="7" type="ORF">CBG49_01680</name>
</gene>
<feature type="domain" description="Spi protease inhibitor" evidence="6">
    <location>
        <begin position="103"/>
        <end position="167"/>
    </location>
</feature>
<evidence type="ECO:0000256" key="1">
    <source>
        <dbReference type="ARBA" id="ARBA00009693"/>
    </source>
</evidence>
<dbReference type="RefSeq" id="WP_088593109.1">
    <property type="nucleotide sequence ID" value="NZ_CP022022.1"/>
</dbReference>
<dbReference type="GO" id="GO:0006508">
    <property type="term" value="P:proteolysis"/>
    <property type="evidence" value="ECO:0007669"/>
    <property type="project" value="UniProtKB-KW"/>
</dbReference>
<dbReference type="SUPFAM" id="SSF54001">
    <property type="entry name" value="Cysteine proteinases"/>
    <property type="match status" value="1"/>
</dbReference>
<dbReference type="PROSITE" id="PS51257">
    <property type="entry name" value="PROKAR_LIPOPROTEIN"/>
    <property type="match status" value="1"/>
</dbReference>
<dbReference type="InterPro" id="IPR000200">
    <property type="entry name" value="Peptidase_C10"/>
</dbReference>
<evidence type="ECO:0000256" key="5">
    <source>
        <dbReference type="ARBA" id="ARBA00022807"/>
    </source>
</evidence>
<dbReference type="InterPro" id="IPR025896">
    <property type="entry name" value="Spi_Prtas-inh"/>
</dbReference>
<dbReference type="Gene3D" id="3.90.70.50">
    <property type="entry name" value="Peptidase C10, streptopain"/>
    <property type="match status" value="2"/>
</dbReference>
<dbReference type="Pfam" id="PF13734">
    <property type="entry name" value="Inhibitor_I69"/>
    <property type="match status" value="1"/>
</dbReference>
<dbReference type="InterPro" id="IPR044934">
    <property type="entry name" value="Streptopain_sf"/>
</dbReference>
<dbReference type="EMBL" id="CP022022">
    <property type="protein sequence ID" value="ASF41901.1"/>
    <property type="molecule type" value="Genomic_DNA"/>
</dbReference>
<dbReference type="GO" id="GO:0008234">
    <property type="term" value="F:cysteine-type peptidase activity"/>
    <property type="evidence" value="ECO:0007669"/>
    <property type="project" value="UniProtKB-KW"/>
</dbReference>
<name>A0A1Z4BKS5_9FLAO</name>
<evidence type="ECO:0000256" key="3">
    <source>
        <dbReference type="ARBA" id="ARBA00022729"/>
    </source>
</evidence>
<dbReference type="KEGG" id="capn:CBG49_01680"/>
<evidence type="ECO:0000313" key="7">
    <source>
        <dbReference type="EMBL" id="ASF41901.1"/>
    </source>
</evidence>
<dbReference type="InterPro" id="IPR038765">
    <property type="entry name" value="Papain-like_cys_pep_sf"/>
</dbReference>
<proteinExistence type="inferred from homology"/>
<evidence type="ECO:0000313" key="8">
    <source>
        <dbReference type="Proteomes" id="UP000197007"/>
    </source>
</evidence>